<dbReference type="AlphaFoldDB" id="A0AAD7Z8D5"/>
<reference evidence="1" key="1">
    <citation type="journal article" date="2023" name="IScience">
        <title>Live-bearing cockroach genome reveals convergent evolutionary mechanisms linked to viviparity in insects and beyond.</title>
        <authorList>
            <person name="Fouks B."/>
            <person name="Harrison M.C."/>
            <person name="Mikhailova A.A."/>
            <person name="Marchal E."/>
            <person name="English S."/>
            <person name="Carruthers M."/>
            <person name="Jennings E.C."/>
            <person name="Chiamaka E.L."/>
            <person name="Frigard R.A."/>
            <person name="Pippel M."/>
            <person name="Attardo G.M."/>
            <person name="Benoit J.B."/>
            <person name="Bornberg-Bauer E."/>
            <person name="Tobe S.S."/>
        </authorList>
    </citation>
    <scope>NUCLEOTIDE SEQUENCE</scope>
    <source>
        <strain evidence="1">Stay&amp;Tobe</strain>
    </source>
</reference>
<evidence type="ECO:0000313" key="1">
    <source>
        <dbReference type="EMBL" id="KAJ9575796.1"/>
    </source>
</evidence>
<reference evidence="1" key="2">
    <citation type="submission" date="2023-05" db="EMBL/GenBank/DDBJ databases">
        <authorList>
            <person name="Fouks B."/>
        </authorList>
    </citation>
    <scope>NUCLEOTIDE SEQUENCE</scope>
    <source>
        <strain evidence="1">Stay&amp;Tobe</strain>
        <tissue evidence="1">Testes</tissue>
    </source>
</reference>
<dbReference type="EMBL" id="JASPKZ010009820">
    <property type="protein sequence ID" value="KAJ9575796.1"/>
    <property type="molecule type" value="Genomic_DNA"/>
</dbReference>
<protein>
    <submittedName>
        <fullName evidence="1">Uncharacterized protein</fullName>
    </submittedName>
</protein>
<comment type="caution">
    <text evidence="1">The sequence shown here is derived from an EMBL/GenBank/DDBJ whole genome shotgun (WGS) entry which is preliminary data.</text>
</comment>
<keyword evidence="2" id="KW-1185">Reference proteome</keyword>
<proteinExistence type="predicted"/>
<name>A0AAD7Z8D5_DIPPU</name>
<organism evidence="1 2">
    <name type="scientific">Diploptera punctata</name>
    <name type="common">Pacific beetle cockroach</name>
    <dbReference type="NCBI Taxonomy" id="6984"/>
    <lineage>
        <taxon>Eukaryota</taxon>
        <taxon>Metazoa</taxon>
        <taxon>Ecdysozoa</taxon>
        <taxon>Arthropoda</taxon>
        <taxon>Hexapoda</taxon>
        <taxon>Insecta</taxon>
        <taxon>Pterygota</taxon>
        <taxon>Neoptera</taxon>
        <taxon>Polyneoptera</taxon>
        <taxon>Dictyoptera</taxon>
        <taxon>Blattodea</taxon>
        <taxon>Blaberoidea</taxon>
        <taxon>Blaberidae</taxon>
        <taxon>Diplopterinae</taxon>
        <taxon>Diploptera</taxon>
    </lineage>
</organism>
<evidence type="ECO:0000313" key="2">
    <source>
        <dbReference type="Proteomes" id="UP001233999"/>
    </source>
</evidence>
<dbReference type="Proteomes" id="UP001233999">
    <property type="component" value="Unassembled WGS sequence"/>
</dbReference>
<feature type="non-terminal residue" evidence="1">
    <location>
        <position position="1"/>
    </location>
</feature>
<accession>A0AAD7Z8D5</accession>
<gene>
    <name evidence="1" type="ORF">L9F63_007337</name>
</gene>
<feature type="non-terminal residue" evidence="1">
    <location>
        <position position="55"/>
    </location>
</feature>
<sequence length="55" mass="6480">ERLESMISKGDINIPLRECMKYHYYWLRCDPITEVDAQQPFDRCDMLVSMSSPPA</sequence>